<gene>
    <name evidence="1" type="ORF">C6P64_17275</name>
</gene>
<keyword evidence="2" id="KW-1185">Reference proteome</keyword>
<name>A0A2S9K0B0_9BURK</name>
<accession>A0A2S9K0B0</accession>
<protein>
    <submittedName>
        <fullName evidence="1">Uncharacterized protein</fullName>
    </submittedName>
</protein>
<proteinExistence type="predicted"/>
<reference evidence="1 2" key="1">
    <citation type="submission" date="2018-03" db="EMBL/GenBank/DDBJ databases">
        <title>Comparative genomics illustrates the genes involved in a hyperalkaliphilic mechanisms of Serpentinomonas isolated from highly-alkaline calcium-rich serpentinized springs.</title>
        <authorList>
            <person name="Suzuki S."/>
            <person name="Ishii S."/>
            <person name="Walworth N."/>
            <person name="Bird L."/>
            <person name="Kuenen J.G."/>
            <person name="Nealson K.H."/>
        </authorList>
    </citation>
    <scope>NUCLEOTIDE SEQUENCE [LARGE SCALE GENOMIC DNA]</scope>
    <source>
        <strain evidence="1 2">P1</strain>
    </source>
</reference>
<organism evidence="1 2">
    <name type="scientific">Malikia granosa</name>
    <dbReference type="NCBI Taxonomy" id="263067"/>
    <lineage>
        <taxon>Bacteria</taxon>
        <taxon>Pseudomonadati</taxon>
        <taxon>Pseudomonadota</taxon>
        <taxon>Betaproteobacteria</taxon>
        <taxon>Burkholderiales</taxon>
        <taxon>Comamonadaceae</taxon>
        <taxon>Malikia</taxon>
    </lineage>
</organism>
<dbReference type="EMBL" id="PVLQ01000120">
    <property type="protein sequence ID" value="PRD63889.1"/>
    <property type="molecule type" value="Genomic_DNA"/>
</dbReference>
<dbReference type="Proteomes" id="UP000238589">
    <property type="component" value="Unassembled WGS sequence"/>
</dbReference>
<comment type="caution">
    <text evidence="1">The sequence shown here is derived from an EMBL/GenBank/DDBJ whole genome shotgun (WGS) entry which is preliminary data.</text>
</comment>
<evidence type="ECO:0000313" key="1">
    <source>
        <dbReference type="EMBL" id="PRD63889.1"/>
    </source>
</evidence>
<dbReference type="AlphaFoldDB" id="A0A2S9K0B0"/>
<evidence type="ECO:0000313" key="2">
    <source>
        <dbReference type="Proteomes" id="UP000238589"/>
    </source>
</evidence>
<sequence>MHRAAIEAVCGLQLDASTLQLRLCLPEHWPQVELTLRRAGRCLHFVLLRATASELQPRIDAGAAQLLRPGQPLAWTELAPDATFVVPLLED</sequence>